<protein>
    <submittedName>
        <fullName evidence="3">Phage terminase</fullName>
    </submittedName>
</protein>
<dbReference type="PANTHER" id="PTHR41287:SF1">
    <property type="entry name" value="PROTEIN YMFN"/>
    <property type="match status" value="1"/>
</dbReference>
<keyword evidence="4" id="KW-1185">Reference proteome</keyword>
<dbReference type="GO" id="GO:0004519">
    <property type="term" value="F:endonuclease activity"/>
    <property type="evidence" value="ECO:0007669"/>
    <property type="project" value="InterPro"/>
</dbReference>
<dbReference type="PANTHER" id="PTHR41287">
    <property type="match status" value="1"/>
</dbReference>
<dbReference type="Pfam" id="PF20441">
    <property type="entry name" value="TerL_nuclease"/>
    <property type="match status" value="1"/>
</dbReference>
<dbReference type="Proteomes" id="UP000180254">
    <property type="component" value="Unassembled WGS sequence"/>
</dbReference>
<dbReference type="EMBL" id="MKIE01000014">
    <property type="protein sequence ID" value="OHW61390.1"/>
    <property type="molecule type" value="Genomic_DNA"/>
</dbReference>
<name>A0A1S1V4S6_9FIRM</name>
<evidence type="ECO:0000259" key="2">
    <source>
        <dbReference type="Pfam" id="PF20441"/>
    </source>
</evidence>
<dbReference type="STRING" id="39480.EUAN_22400"/>
<reference evidence="3 4" key="1">
    <citation type="submission" date="2016-09" db="EMBL/GenBank/DDBJ databases">
        <title>Genome sequence of Eubacterium angustum.</title>
        <authorList>
            <person name="Poehlein A."/>
            <person name="Daniel R."/>
        </authorList>
    </citation>
    <scope>NUCLEOTIDE SEQUENCE [LARGE SCALE GENOMIC DNA]</scope>
    <source>
        <strain evidence="3 4">DSM 1989</strain>
    </source>
</reference>
<dbReference type="RefSeq" id="WP_071064491.1">
    <property type="nucleotide sequence ID" value="NZ_MKIE01000014.1"/>
</dbReference>
<accession>A0A1S1V4S6</accession>
<evidence type="ECO:0000313" key="4">
    <source>
        <dbReference type="Proteomes" id="UP000180254"/>
    </source>
</evidence>
<sequence>MAKVDRVTKYAKEVLAGNMVAGELVKLACQRHMDDLKRSKTRAYPYKFDVEKSERSIDFFGLLRHSKGDKAGEVIELELWQCFRIGSVFGWVEKKTGLRRFFEAYNQVARKNGKSTEAAGVGIELLTIDGEQGAEIYSAATKRDQAKIIFEEAKRMVKSSPHIKKHVDMFQLNMNMPSTNSKFEPLSADANSLDGLNIHGGIIDELHAHKTRDVYDVLVTATGARKQPLIWIVTTAGFNTNGICYERYEYALKVLKGAVEDESYFAYIAQPDEGDDPFDITTWKKANPNLDVSVFKEDLEKKAKQAKEIPAALTNFMAKHLNIWVNAEASWLNMVKYNECEEANQDISISDLEGKECYCGVDLSATTDLTCVNLEFALPDGRYAWISQSFLPEEDLKEKERRDKVTYGAWAREGYITLTPGSVIDYDWIQSYITEKAKIYKIKEIDFDPWNATQFANGMMNEGFECVEIRQGYRTMSEPTKDVEKLVLEKKLVTFNNPVLKWAFSNAVVKIDPAGNVKLDKSKATQKIDPVIAGITAHVRGMLGGTSFDLNEHILSDDWGL</sequence>
<dbReference type="InterPro" id="IPR046461">
    <property type="entry name" value="TerL_ATPase"/>
</dbReference>
<dbReference type="Pfam" id="PF03354">
    <property type="entry name" value="TerL_ATPase"/>
    <property type="match status" value="1"/>
</dbReference>
<dbReference type="InterPro" id="IPR027417">
    <property type="entry name" value="P-loop_NTPase"/>
</dbReference>
<dbReference type="InterPro" id="IPR005021">
    <property type="entry name" value="Terminase_largesu-like"/>
</dbReference>
<organism evidence="3 4">
    <name type="scientific">Andreesenia angusta</name>
    <dbReference type="NCBI Taxonomy" id="39480"/>
    <lineage>
        <taxon>Bacteria</taxon>
        <taxon>Bacillati</taxon>
        <taxon>Bacillota</taxon>
        <taxon>Tissierellia</taxon>
        <taxon>Tissierellales</taxon>
        <taxon>Gottschalkiaceae</taxon>
        <taxon>Andreesenia</taxon>
    </lineage>
</organism>
<feature type="domain" description="Terminase large subunit-like endonuclease" evidence="2">
    <location>
        <begin position="259"/>
        <end position="539"/>
    </location>
</feature>
<evidence type="ECO:0000313" key="3">
    <source>
        <dbReference type="EMBL" id="OHW61390.1"/>
    </source>
</evidence>
<proteinExistence type="predicted"/>
<comment type="caution">
    <text evidence="3">The sequence shown here is derived from an EMBL/GenBank/DDBJ whole genome shotgun (WGS) entry which is preliminary data.</text>
</comment>
<gene>
    <name evidence="3" type="ORF">EUAN_22400</name>
</gene>
<evidence type="ECO:0000259" key="1">
    <source>
        <dbReference type="Pfam" id="PF03354"/>
    </source>
</evidence>
<dbReference type="InterPro" id="IPR046462">
    <property type="entry name" value="TerL_nuclease"/>
</dbReference>
<dbReference type="AlphaFoldDB" id="A0A1S1V4S6"/>
<feature type="domain" description="Terminase large subunit-like ATPase" evidence="1">
    <location>
        <begin position="80"/>
        <end position="251"/>
    </location>
</feature>
<dbReference type="Gene3D" id="3.40.50.300">
    <property type="entry name" value="P-loop containing nucleotide triphosphate hydrolases"/>
    <property type="match status" value="1"/>
</dbReference>
<dbReference type="OrthoDB" id="9760250at2"/>